<reference evidence="8" key="1">
    <citation type="submission" date="2016-11" db="EMBL/GenBank/DDBJ databases">
        <authorList>
            <person name="Varghese N."/>
            <person name="Submissions S."/>
        </authorList>
    </citation>
    <scope>NUCLEOTIDE SEQUENCE [LARGE SCALE GENOMIC DNA]</scope>
    <source>
        <strain evidence="8">GAS401</strain>
    </source>
</reference>
<feature type="domain" description="Leucine-binding protein" evidence="6">
    <location>
        <begin position="31"/>
        <end position="342"/>
    </location>
</feature>
<dbReference type="PRINTS" id="PR00337">
    <property type="entry name" value="LEUILEVALBP"/>
</dbReference>
<dbReference type="AlphaFoldDB" id="A0A1M7UVG5"/>
<evidence type="ECO:0000256" key="3">
    <source>
        <dbReference type="ARBA" id="ARBA00022729"/>
    </source>
</evidence>
<accession>A0A1M7UVG5</accession>
<name>A0A1M7UVG5_9BRAD</name>
<evidence type="ECO:0000256" key="2">
    <source>
        <dbReference type="ARBA" id="ARBA00022448"/>
    </source>
</evidence>
<feature type="chain" id="PRO_5012771366" evidence="5">
    <location>
        <begin position="27"/>
        <end position="411"/>
    </location>
</feature>
<keyword evidence="8" id="KW-1185">Reference proteome</keyword>
<keyword evidence="2" id="KW-0813">Transport</keyword>
<dbReference type="InterPro" id="IPR051010">
    <property type="entry name" value="BCAA_transport"/>
</dbReference>
<gene>
    <name evidence="7" type="ORF">SAMN05444170_6944</name>
</gene>
<dbReference type="OrthoDB" id="9768099at2"/>
<dbReference type="Gene3D" id="3.40.50.2300">
    <property type="match status" value="2"/>
</dbReference>
<dbReference type="PANTHER" id="PTHR30483">
    <property type="entry name" value="LEUCINE-SPECIFIC-BINDING PROTEIN"/>
    <property type="match status" value="1"/>
</dbReference>
<dbReference type="Pfam" id="PF13458">
    <property type="entry name" value="Peripla_BP_6"/>
    <property type="match status" value="1"/>
</dbReference>
<evidence type="ECO:0000313" key="8">
    <source>
        <dbReference type="Proteomes" id="UP000184096"/>
    </source>
</evidence>
<comment type="similarity">
    <text evidence="1">Belongs to the leucine-binding protein family.</text>
</comment>
<organism evidence="7 8">
    <name type="scientific">Bradyrhizobium erythrophlei</name>
    <dbReference type="NCBI Taxonomy" id="1437360"/>
    <lineage>
        <taxon>Bacteria</taxon>
        <taxon>Pseudomonadati</taxon>
        <taxon>Pseudomonadota</taxon>
        <taxon>Alphaproteobacteria</taxon>
        <taxon>Hyphomicrobiales</taxon>
        <taxon>Nitrobacteraceae</taxon>
        <taxon>Bradyrhizobium</taxon>
    </lineage>
</organism>
<evidence type="ECO:0000313" key="7">
    <source>
        <dbReference type="EMBL" id="SHN86973.1"/>
    </source>
</evidence>
<dbReference type="InterPro" id="IPR028082">
    <property type="entry name" value="Peripla_BP_I"/>
</dbReference>
<dbReference type="GO" id="GO:0006865">
    <property type="term" value="P:amino acid transport"/>
    <property type="evidence" value="ECO:0007669"/>
    <property type="project" value="UniProtKB-KW"/>
</dbReference>
<dbReference type="PANTHER" id="PTHR30483:SF6">
    <property type="entry name" value="PERIPLASMIC BINDING PROTEIN OF ABC TRANSPORTER FOR NATURAL AMINO ACIDS"/>
    <property type="match status" value="1"/>
</dbReference>
<dbReference type="EMBL" id="LT670849">
    <property type="protein sequence ID" value="SHN86973.1"/>
    <property type="molecule type" value="Genomic_DNA"/>
</dbReference>
<evidence type="ECO:0000256" key="1">
    <source>
        <dbReference type="ARBA" id="ARBA00010062"/>
    </source>
</evidence>
<dbReference type="Proteomes" id="UP000184096">
    <property type="component" value="Chromosome I"/>
</dbReference>
<dbReference type="SUPFAM" id="SSF53822">
    <property type="entry name" value="Periplasmic binding protein-like I"/>
    <property type="match status" value="1"/>
</dbReference>
<sequence length="411" mass="43077">MISVISRRSLLAGISGLPFASRLAFAQTSEPVRIGVLAPLTGGGGPYGADIVKASKLAADQINAAGGVLGGRKIELFVEDDETNATAAVKAARKLLDIDKVVAITAVWGSAPILAVRPLTLEKNVVLTALGSADEVTEGDTKGLVWRFQARASSWGEPAALAILKGRYKKIGLLQLQNPFVAAMIPSFVETIEKGGAKVISNVEFKPDQPSYRAEIEKVYAAGPEAVFVPGYVNQFTSIAKEIYRGGYKGKVVSLTIAAAAGIDGSSPFIKNVGKEVAEGIEHVQPISPLDRPEYKAFVKAMGAPEGTVFPFAALQFDAINVLAASIEKAKSANPVDFAKQVIQITNGPGTKVATGVEALALVRKGEAVDFTGAGQDIKFDERGELIGRPFLHQVIRDGKDVILGTVGGAA</sequence>
<feature type="signal peptide" evidence="5">
    <location>
        <begin position="1"/>
        <end position="26"/>
    </location>
</feature>
<dbReference type="InterPro" id="IPR000709">
    <property type="entry name" value="Leu_Ile_Val-bd"/>
</dbReference>
<keyword evidence="4" id="KW-0029">Amino-acid transport</keyword>
<proteinExistence type="inferred from homology"/>
<evidence type="ECO:0000256" key="4">
    <source>
        <dbReference type="ARBA" id="ARBA00022970"/>
    </source>
</evidence>
<protein>
    <submittedName>
        <fullName evidence="7">Amino acid/amide ABC transporter substrate-binding protein, HAAT family</fullName>
    </submittedName>
</protein>
<dbReference type="RefSeq" id="WP_072824970.1">
    <property type="nucleotide sequence ID" value="NZ_LT670849.1"/>
</dbReference>
<evidence type="ECO:0000259" key="6">
    <source>
        <dbReference type="Pfam" id="PF13458"/>
    </source>
</evidence>
<keyword evidence="3 5" id="KW-0732">Signal</keyword>
<dbReference type="InterPro" id="IPR028081">
    <property type="entry name" value="Leu-bd"/>
</dbReference>
<evidence type="ECO:0000256" key="5">
    <source>
        <dbReference type="SAM" id="SignalP"/>
    </source>
</evidence>